<gene>
    <name evidence="2" type="ORF">B0A52_05343</name>
</gene>
<evidence type="ECO:0000313" key="2">
    <source>
        <dbReference type="EMBL" id="RVX70693.1"/>
    </source>
</evidence>
<evidence type="ECO:0000313" key="3">
    <source>
        <dbReference type="Proteomes" id="UP000288859"/>
    </source>
</evidence>
<name>A0A438N4U0_EXOME</name>
<feature type="compositionally biased region" description="Low complexity" evidence="1">
    <location>
        <begin position="55"/>
        <end position="74"/>
    </location>
</feature>
<dbReference type="AlphaFoldDB" id="A0A438N4U0"/>
<protein>
    <recommendedName>
        <fullName evidence="4">Myb-like domain-containing protein</fullName>
    </recommendedName>
</protein>
<dbReference type="Proteomes" id="UP000288859">
    <property type="component" value="Unassembled WGS sequence"/>
</dbReference>
<reference evidence="2 3" key="1">
    <citation type="submission" date="2017-03" db="EMBL/GenBank/DDBJ databases">
        <title>Genomes of endolithic fungi from Antarctica.</title>
        <authorList>
            <person name="Coleine C."/>
            <person name="Masonjones S."/>
            <person name="Stajich J.E."/>
        </authorList>
    </citation>
    <scope>NUCLEOTIDE SEQUENCE [LARGE SCALE GENOMIC DNA]</scope>
    <source>
        <strain evidence="2 3">CCFEE 6314</strain>
    </source>
</reference>
<feature type="compositionally biased region" description="Basic and acidic residues" evidence="1">
    <location>
        <begin position="96"/>
        <end position="108"/>
    </location>
</feature>
<dbReference type="VEuPathDB" id="FungiDB:PV10_05081"/>
<feature type="region of interest" description="Disordered" evidence="1">
    <location>
        <begin position="48"/>
        <end position="195"/>
    </location>
</feature>
<sequence length="195" mass="21219">MPDWKDSDTLKSLILALVESAKPDWKLVAARMGDGCTAGAVEKFIKRTKDAQKGASSTTATTTAKPAAAAAAAATRKKRTPSGRAARTVSRGSRGLKPEDTDTKKIKVENAAAGNGIARIIPKRKEESSLFMRISSDEDVEKSESESSDEEEQPPIKKAKKSRGPRITVTNKSRVFKRENTPMDRDETEGNEERD</sequence>
<feature type="compositionally biased region" description="Acidic residues" evidence="1">
    <location>
        <begin position="186"/>
        <end position="195"/>
    </location>
</feature>
<feature type="compositionally biased region" description="Low complexity" evidence="1">
    <location>
        <begin position="110"/>
        <end position="120"/>
    </location>
</feature>
<evidence type="ECO:0008006" key="4">
    <source>
        <dbReference type="Google" id="ProtNLM"/>
    </source>
</evidence>
<feature type="compositionally biased region" description="Basic and acidic residues" evidence="1">
    <location>
        <begin position="176"/>
        <end position="185"/>
    </location>
</feature>
<organism evidence="2 3">
    <name type="scientific">Exophiala mesophila</name>
    <name type="common">Black yeast-like fungus</name>
    <dbReference type="NCBI Taxonomy" id="212818"/>
    <lineage>
        <taxon>Eukaryota</taxon>
        <taxon>Fungi</taxon>
        <taxon>Dikarya</taxon>
        <taxon>Ascomycota</taxon>
        <taxon>Pezizomycotina</taxon>
        <taxon>Eurotiomycetes</taxon>
        <taxon>Chaetothyriomycetidae</taxon>
        <taxon>Chaetothyriales</taxon>
        <taxon>Herpotrichiellaceae</taxon>
        <taxon>Exophiala</taxon>
    </lineage>
</organism>
<dbReference type="EMBL" id="NAJM01000021">
    <property type="protein sequence ID" value="RVX70693.1"/>
    <property type="molecule type" value="Genomic_DNA"/>
</dbReference>
<feature type="compositionally biased region" description="Acidic residues" evidence="1">
    <location>
        <begin position="137"/>
        <end position="153"/>
    </location>
</feature>
<accession>A0A438N4U0</accession>
<dbReference type="OrthoDB" id="10505772at2759"/>
<comment type="caution">
    <text evidence="2">The sequence shown here is derived from an EMBL/GenBank/DDBJ whole genome shotgun (WGS) entry which is preliminary data.</text>
</comment>
<evidence type="ECO:0000256" key="1">
    <source>
        <dbReference type="SAM" id="MobiDB-lite"/>
    </source>
</evidence>
<proteinExistence type="predicted"/>